<accession>A0A5B0DTF1</accession>
<dbReference type="GO" id="GO:0009229">
    <property type="term" value="P:thiamine diphosphate biosynthetic process"/>
    <property type="evidence" value="ECO:0007669"/>
    <property type="project" value="InterPro"/>
</dbReference>
<reference evidence="7 8" key="1">
    <citation type="submission" date="2019-08" db="EMBL/GenBank/DDBJ databases">
        <title>Aureimonas fodiniaquatilis sp. nov., isolated from a coal mine wastewater.</title>
        <authorList>
            <person name="Kim W."/>
        </authorList>
    </citation>
    <scope>NUCLEOTIDE SEQUENCE [LARGE SCALE GENOMIC DNA]</scope>
    <source>
        <strain evidence="7 8">CAU 1482</strain>
    </source>
</reference>
<dbReference type="GO" id="GO:0005524">
    <property type="term" value="F:ATP binding"/>
    <property type="evidence" value="ECO:0007669"/>
    <property type="project" value="UniProtKB-KW"/>
</dbReference>
<dbReference type="SUPFAM" id="SSF63999">
    <property type="entry name" value="Thiamin pyrophosphokinase, catalytic domain"/>
    <property type="match status" value="1"/>
</dbReference>
<evidence type="ECO:0000259" key="6">
    <source>
        <dbReference type="SMART" id="SM00983"/>
    </source>
</evidence>
<keyword evidence="4" id="KW-0067">ATP-binding</keyword>
<dbReference type="InterPro" id="IPR007371">
    <property type="entry name" value="TPK_catalytic"/>
</dbReference>
<dbReference type="GO" id="GO:0006772">
    <property type="term" value="P:thiamine metabolic process"/>
    <property type="evidence" value="ECO:0007669"/>
    <property type="project" value="UniProtKB-UniRule"/>
</dbReference>
<protein>
    <recommendedName>
        <fullName evidence="5">Thiamine diphosphokinase</fullName>
        <ecNumber evidence="5">2.7.6.2</ecNumber>
    </recommendedName>
</protein>
<sequence length="210" mass="22703">MTVLVVLMAGEIAPTAQLRAFVQGKTVIAADAGIRHAKALDVKPTLWVGDFDSTSAELLAAFDHVEKRSLPREKDITDGEYAIVEALALGGTELLIVGALGGARTDHVFSNLVLASSYADRVQRLVCFDGREWVYPLRHDQVLSHEARAGVQFSVCKFSAIGNLSIRGARWPLYNVDVPFLSILTQSNEALGPVEIELSSGRALAIFEAN</sequence>
<evidence type="ECO:0000313" key="8">
    <source>
        <dbReference type="Proteomes" id="UP000324738"/>
    </source>
</evidence>
<dbReference type="PANTHER" id="PTHR41299">
    <property type="entry name" value="THIAMINE PYROPHOSPHOKINASE"/>
    <property type="match status" value="1"/>
</dbReference>
<dbReference type="InterPro" id="IPR053149">
    <property type="entry name" value="TPK"/>
</dbReference>
<dbReference type="GO" id="GO:0030975">
    <property type="term" value="F:thiamine binding"/>
    <property type="evidence" value="ECO:0007669"/>
    <property type="project" value="InterPro"/>
</dbReference>
<proteinExistence type="predicted"/>
<feature type="domain" description="Thiamin pyrophosphokinase thiamin-binding" evidence="6">
    <location>
        <begin position="139"/>
        <end position="204"/>
    </location>
</feature>
<dbReference type="Pfam" id="PF04263">
    <property type="entry name" value="TPK_catalytic"/>
    <property type="match status" value="1"/>
</dbReference>
<dbReference type="InterPro" id="IPR006282">
    <property type="entry name" value="Thi_PPkinase"/>
</dbReference>
<dbReference type="RefSeq" id="WP_149301153.1">
    <property type="nucleotide sequence ID" value="NZ_VTWH01000004.1"/>
</dbReference>
<dbReference type="SMART" id="SM00983">
    <property type="entry name" value="TPK_B1_binding"/>
    <property type="match status" value="1"/>
</dbReference>
<keyword evidence="8" id="KW-1185">Reference proteome</keyword>
<dbReference type="EMBL" id="VTWH01000004">
    <property type="protein sequence ID" value="KAA0968880.1"/>
    <property type="molecule type" value="Genomic_DNA"/>
</dbReference>
<dbReference type="OrthoDB" id="9804377at2"/>
<dbReference type="GO" id="GO:0004788">
    <property type="term" value="F:thiamine diphosphokinase activity"/>
    <property type="evidence" value="ECO:0007669"/>
    <property type="project" value="UniProtKB-UniRule"/>
</dbReference>
<evidence type="ECO:0000256" key="3">
    <source>
        <dbReference type="ARBA" id="ARBA00022777"/>
    </source>
</evidence>
<dbReference type="Gene3D" id="3.40.50.10240">
    <property type="entry name" value="Thiamin pyrophosphokinase, catalytic domain"/>
    <property type="match status" value="1"/>
</dbReference>
<keyword evidence="1 7" id="KW-0808">Transferase</keyword>
<dbReference type="AlphaFoldDB" id="A0A5B0DTF1"/>
<dbReference type="InterPro" id="IPR007373">
    <property type="entry name" value="Thiamin_PyroPKinase_B1-bd"/>
</dbReference>
<name>A0A5B0DTF1_9HYPH</name>
<comment type="caution">
    <text evidence="7">The sequence shown here is derived from an EMBL/GenBank/DDBJ whole genome shotgun (WGS) entry which is preliminary data.</text>
</comment>
<dbReference type="InterPro" id="IPR036759">
    <property type="entry name" value="TPK_catalytic_sf"/>
</dbReference>
<dbReference type="Pfam" id="PF04265">
    <property type="entry name" value="TPK_B1_binding"/>
    <property type="match status" value="1"/>
</dbReference>
<evidence type="ECO:0000256" key="5">
    <source>
        <dbReference type="NCBIfam" id="TIGR01378"/>
    </source>
</evidence>
<dbReference type="GO" id="GO:0016301">
    <property type="term" value="F:kinase activity"/>
    <property type="evidence" value="ECO:0007669"/>
    <property type="project" value="UniProtKB-KW"/>
</dbReference>
<evidence type="ECO:0000256" key="2">
    <source>
        <dbReference type="ARBA" id="ARBA00022741"/>
    </source>
</evidence>
<dbReference type="PANTHER" id="PTHR41299:SF1">
    <property type="entry name" value="THIAMINE PYROPHOSPHOKINASE"/>
    <property type="match status" value="1"/>
</dbReference>
<dbReference type="CDD" id="cd07995">
    <property type="entry name" value="TPK"/>
    <property type="match status" value="1"/>
</dbReference>
<evidence type="ECO:0000256" key="1">
    <source>
        <dbReference type="ARBA" id="ARBA00022679"/>
    </source>
</evidence>
<keyword evidence="3 7" id="KW-0418">Kinase</keyword>
<keyword evidence="2" id="KW-0547">Nucleotide-binding</keyword>
<dbReference type="Proteomes" id="UP000324738">
    <property type="component" value="Unassembled WGS sequence"/>
</dbReference>
<evidence type="ECO:0000313" key="7">
    <source>
        <dbReference type="EMBL" id="KAA0968880.1"/>
    </source>
</evidence>
<evidence type="ECO:0000256" key="4">
    <source>
        <dbReference type="ARBA" id="ARBA00022840"/>
    </source>
</evidence>
<dbReference type="EC" id="2.7.6.2" evidence="5"/>
<organism evidence="7 8">
    <name type="scientific">Aureimonas fodinaquatilis</name>
    <dbReference type="NCBI Taxonomy" id="2565783"/>
    <lineage>
        <taxon>Bacteria</taxon>
        <taxon>Pseudomonadati</taxon>
        <taxon>Pseudomonadota</taxon>
        <taxon>Alphaproteobacteria</taxon>
        <taxon>Hyphomicrobiales</taxon>
        <taxon>Aurantimonadaceae</taxon>
        <taxon>Aureimonas</taxon>
    </lineage>
</organism>
<dbReference type="NCBIfam" id="TIGR01378">
    <property type="entry name" value="thi_PPkinase"/>
    <property type="match status" value="1"/>
</dbReference>
<gene>
    <name evidence="7" type="ORF">FPY71_15035</name>
</gene>